<feature type="region of interest" description="Disordered" evidence="3">
    <location>
        <begin position="1"/>
        <end position="37"/>
    </location>
</feature>
<dbReference type="Gene3D" id="3.90.1150.10">
    <property type="entry name" value="Aspartate Aminotransferase, domain 1"/>
    <property type="match status" value="1"/>
</dbReference>
<keyword evidence="2" id="KW-0808">Transferase</keyword>
<evidence type="ECO:0000313" key="5">
    <source>
        <dbReference type="EMBL" id="MBB4009043.1"/>
    </source>
</evidence>
<dbReference type="PANTHER" id="PTHR13693">
    <property type="entry name" value="CLASS II AMINOTRANSFERASE/8-AMINO-7-OXONONANOATE SYNTHASE"/>
    <property type="match status" value="1"/>
</dbReference>
<evidence type="ECO:0000313" key="7">
    <source>
        <dbReference type="Proteomes" id="UP000185598"/>
    </source>
</evidence>
<dbReference type="Gene3D" id="3.40.640.10">
    <property type="entry name" value="Type I PLP-dependent aspartate aminotransferase-like (Major domain)"/>
    <property type="match status" value="1"/>
</dbReference>
<dbReference type="Proteomes" id="UP000185598">
    <property type="component" value="Unassembled WGS sequence"/>
</dbReference>
<evidence type="ECO:0000259" key="4">
    <source>
        <dbReference type="Pfam" id="PF00155"/>
    </source>
</evidence>
<dbReference type="PANTHER" id="PTHR13693:SF3">
    <property type="entry name" value="LD36009P"/>
    <property type="match status" value="1"/>
</dbReference>
<dbReference type="RefSeq" id="WP_075615963.1">
    <property type="nucleotide sequence ID" value="NZ_JACIED010000004.1"/>
</dbReference>
<dbReference type="InterPro" id="IPR015421">
    <property type="entry name" value="PyrdxlP-dep_Trfase_major"/>
</dbReference>
<dbReference type="InterPro" id="IPR015422">
    <property type="entry name" value="PyrdxlP-dep_Trfase_small"/>
</dbReference>
<evidence type="ECO:0000256" key="2">
    <source>
        <dbReference type="ARBA" id="ARBA00022679"/>
    </source>
</evidence>
<dbReference type="AlphaFoldDB" id="A0A1Q9A220"/>
<dbReference type="STRING" id="887144.BJF91_01525"/>
<sequence length="456" mass="49953">MNENKRQDLLARMRGVQKDVDRSRASRSQQSVTRSQAGFADLPEYKQVMMQKLVSEQLDMDNPFYRAHEGSSGAIADIDGRSLDNFASYDYLGLNSDPRVRSAALRAIEQFGISASASRLVAGERTIHAELEEAFARNYQTDAAICFVSGYLTNVTTIGSLMGPKDLVIHDEFIHNSALTGIKLSGANRRFFKHNDVADLERILTSLSPLHERILVVSEGIFSMDGDVADLPGLIALKKKYNFWLMMDEAHSLGVLGGRGRGIFEHFDIDPAEVDIWMGTLSKTTCSCGGYVAGNEALITLLKAQAGGFVYSVGLAPALAASAIASLSVLEEEPERVEALRRNSQLFLDHAKVKGLDTGLSEGFSVVPVIVADSLRAVQLSNELFEAGINALPIIYPAVPEGLARLRFFITSAHQPEQIIRSVEKTAEILDRLKAENFGMGSMDVQKVMLQLAQQR</sequence>
<dbReference type="InterPro" id="IPR015424">
    <property type="entry name" value="PyrdxlP-dep_Trfase"/>
</dbReference>
<keyword evidence="7" id="KW-1185">Reference proteome</keyword>
<organism evidence="6 7">
    <name type="scientific">Allorhizobium taibaishanense</name>
    <dbReference type="NCBI Taxonomy" id="887144"/>
    <lineage>
        <taxon>Bacteria</taxon>
        <taxon>Pseudomonadati</taxon>
        <taxon>Pseudomonadota</taxon>
        <taxon>Alphaproteobacteria</taxon>
        <taxon>Hyphomicrobiales</taxon>
        <taxon>Rhizobiaceae</taxon>
        <taxon>Rhizobium/Agrobacterium group</taxon>
        <taxon>Allorhizobium</taxon>
    </lineage>
</organism>
<feature type="domain" description="Aminotransferase class I/classII large" evidence="4">
    <location>
        <begin position="85"/>
        <end position="421"/>
    </location>
</feature>
<proteinExistence type="predicted"/>
<gene>
    <name evidence="6" type="ORF">BJF91_01525</name>
    <name evidence="5" type="ORF">GGQ71_003325</name>
</gene>
<evidence type="ECO:0000256" key="1">
    <source>
        <dbReference type="ARBA" id="ARBA00001933"/>
    </source>
</evidence>
<accession>A0A1Q9A220</accession>
<dbReference type="GO" id="GO:0030170">
    <property type="term" value="F:pyridoxal phosphate binding"/>
    <property type="evidence" value="ECO:0007669"/>
    <property type="project" value="InterPro"/>
</dbReference>
<dbReference type="OrthoDB" id="9807157at2"/>
<name>A0A1Q9A220_9HYPH</name>
<feature type="compositionally biased region" description="Basic and acidic residues" evidence="3">
    <location>
        <begin position="1"/>
        <end position="24"/>
    </location>
</feature>
<evidence type="ECO:0000313" key="8">
    <source>
        <dbReference type="Proteomes" id="UP000544107"/>
    </source>
</evidence>
<dbReference type="InterPro" id="IPR050087">
    <property type="entry name" value="AON_synthase_class-II"/>
</dbReference>
<dbReference type="Proteomes" id="UP000544107">
    <property type="component" value="Unassembled WGS sequence"/>
</dbReference>
<dbReference type="InterPro" id="IPR004839">
    <property type="entry name" value="Aminotransferase_I/II_large"/>
</dbReference>
<dbReference type="SUPFAM" id="SSF53383">
    <property type="entry name" value="PLP-dependent transferases"/>
    <property type="match status" value="1"/>
</dbReference>
<reference evidence="5 8" key="2">
    <citation type="submission" date="2020-08" db="EMBL/GenBank/DDBJ databases">
        <title>Genomic Encyclopedia of Type Strains, Phase IV (KMG-IV): sequencing the most valuable type-strain genomes for metagenomic binning, comparative biology and taxonomic classification.</title>
        <authorList>
            <person name="Goeker M."/>
        </authorList>
    </citation>
    <scope>NUCLEOTIDE SEQUENCE [LARGE SCALE GENOMIC DNA]</scope>
    <source>
        <strain evidence="5 8">DSM 100021</strain>
    </source>
</reference>
<dbReference type="EMBL" id="MKIN01000023">
    <property type="protein sequence ID" value="OLP48650.1"/>
    <property type="molecule type" value="Genomic_DNA"/>
</dbReference>
<dbReference type="Pfam" id="PF00155">
    <property type="entry name" value="Aminotran_1_2"/>
    <property type="match status" value="1"/>
</dbReference>
<comment type="cofactor">
    <cofactor evidence="1">
        <name>pyridoxal 5'-phosphate</name>
        <dbReference type="ChEBI" id="CHEBI:597326"/>
    </cofactor>
</comment>
<feature type="compositionally biased region" description="Polar residues" evidence="3">
    <location>
        <begin position="26"/>
        <end position="36"/>
    </location>
</feature>
<dbReference type="GO" id="GO:0016740">
    <property type="term" value="F:transferase activity"/>
    <property type="evidence" value="ECO:0007669"/>
    <property type="project" value="UniProtKB-KW"/>
</dbReference>
<comment type="caution">
    <text evidence="6">The sequence shown here is derived from an EMBL/GenBank/DDBJ whole genome shotgun (WGS) entry which is preliminary data.</text>
</comment>
<dbReference type="EMBL" id="JACIED010000004">
    <property type="protein sequence ID" value="MBB4009043.1"/>
    <property type="molecule type" value="Genomic_DNA"/>
</dbReference>
<evidence type="ECO:0000256" key="3">
    <source>
        <dbReference type="SAM" id="MobiDB-lite"/>
    </source>
</evidence>
<reference evidence="6 7" key="1">
    <citation type="submission" date="2016-09" db="EMBL/GenBank/DDBJ databases">
        <title>Rhizobium oryziradicis sp. nov., isolated from the root of rice.</title>
        <authorList>
            <person name="Zhao J."/>
            <person name="Zhang X."/>
        </authorList>
    </citation>
    <scope>NUCLEOTIDE SEQUENCE [LARGE SCALE GENOMIC DNA]</scope>
    <source>
        <strain evidence="6 7">14971</strain>
    </source>
</reference>
<evidence type="ECO:0000313" key="6">
    <source>
        <dbReference type="EMBL" id="OLP48650.1"/>
    </source>
</evidence>
<protein>
    <submittedName>
        <fullName evidence="6">8-amino-7-oxononanoate synthase</fullName>
    </submittedName>
</protein>